<dbReference type="Proteomes" id="UP000276834">
    <property type="component" value="Unassembled WGS sequence"/>
</dbReference>
<organism evidence="3 4">
    <name type="scientific">Chloebia gouldiae</name>
    <name type="common">Gouldian finch</name>
    <name type="synonym">Erythrura gouldiae</name>
    <dbReference type="NCBI Taxonomy" id="44316"/>
    <lineage>
        <taxon>Eukaryota</taxon>
        <taxon>Metazoa</taxon>
        <taxon>Chordata</taxon>
        <taxon>Craniata</taxon>
        <taxon>Vertebrata</taxon>
        <taxon>Euteleostomi</taxon>
        <taxon>Archelosauria</taxon>
        <taxon>Archosauria</taxon>
        <taxon>Dinosauria</taxon>
        <taxon>Saurischia</taxon>
        <taxon>Theropoda</taxon>
        <taxon>Coelurosauria</taxon>
        <taxon>Aves</taxon>
        <taxon>Neognathae</taxon>
        <taxon>Neoaves</taxon>
        <taxon>Telluraves</taxon>
        <taxon>Australaves</taxon>
        <taxon>Passeriformes</taxon>
        <taxon>Passeroidea</taxon>
        <taxon>Passeridae</taxon>
        <taxon>Chloebia</taxon>
    </lineage>
</organism>
<sequence>MLLGSQPPPRAPAPPPAPLQPPLRPRHRPGAAPGAAPQRLRPGQPGAVRDRGEPPPGTAEGSPRSWGP</sequence>
<comment type="caution">
    <text evidence="3">The sequence shown here is derived from an EMBL/GenBank/DDBJ whole genome shotgun (WGS) entry which is preliminary data.</text>
</comment>
<feature type="compositionally biased region" description="Pro residues" evidence="1">
    <location>
        <begin position="1"/>
        <end position="23"/>
    </location>
</feature>
<reference evidence="3 4" key="1">
    <citation type="journal article" date="2018" name="Proc. R. Soc. B">
        <title>A non-coding region near Follistatin controls head colour polymorphism in the Gouldian finch.</title>
        <authorList>
            <person name="Toomey M.B."/>
            <person name="Marques C.I."/>
            <person name="Andrade P."/>
            <person name="Araujo P.M."/>
            <person name="Sabatino S."/>
            <person name="Gazda M.A."/>
            <person name="Afonso S."/>
            <person name="Lopes R.J."/>
            <person name="Corbo J.C."/>
            <person name="Carneiro M."/>
        </authorList>
    </citation>
    <scope>NUCLEOTIDE SEQUENCE [LARGE SCALE GENOMIC DNA]</scope>
    <source>
        <strain evidence="3">Red01</strain>
        <tissue evidence="3">Muscle</tissue>
    </source>
</reference>
<reference evidence="3" key="2">
    <citation type="submission" date="2018-08" db="EMBL/GenBank/DDBJ databases">
        <authorList>
            <person name="Sabatino S.J."/>
        </authorList>
    </citation>
    <scope>NUCLEOTIDE SEQUENCE</scope>
    <source>
        <strain evidence="3">Red01</strain>
        <tissue evidence="3">Muscle</tissue>
    </source>
</reference>
<feature type="compositionally biased region" description="Low complexity" evidence="1">
    <location>
        <begin position="30"/>
        <end position="43"/>
    </location>
</feature>
<gene>
    <name evidence="2" type="ORF">DV515_00017816</name>
    <name evidence="3" type="ORF">DV515_00017817</name>
</gene>
<accession>A0A3L8Q982</accession>
<feature type="region of interest" description="Disordered" evidence="1">
    <location>
        <begin position="1"/>
        <end position="68"/>
    </location>
</feature>
<dbReference type="EMBL" id="QUSF01001755">
    <property type="protein sequence ID" value="RLV63884.1"/>
    <property type="molecule type" value="Genomic_DNA"/>
</dbReference>
<dbReference type="EMBL" id="QUSF01001756">
    <property type="protein sequence ID" value="RLV63883.1"/>
    <property type="molecule type" value="Genomic_DNA"/>
</dbReference>
<keyword evidence="4" id="KW-1185">Reference proteome</keyword>
<evidence type="ECO:0000256" key="1">
    <source>
        <dbReference type="SAM" id="MobiDB-lite"/>
    </source>
</evidence>
<evidence type="ECO:0000313" key="2">
    <source>
        <dbReference type="EMBL" id="RLV63883.1"/>
    </source>
</evidence>
<dbReference type="AlphaFoldDB" id="A0A3L8Q982"/>
<evidence type="ECO:0000313" key="4">
    <source>
        <dbReference type="Proteomes" id="UP000276834"/>
    </source>
</evidence>
<proteinExistence type="predicted"/>
<name>A0A3L8Q982_CHLGU</name>
<evidence type="ECO:0000313" key="3">
    <source>
        <dbReference type="EMBL" id="RLV63884.1"/>
    </source>
</evidence>
<protein>
    <submittedName>
        <fullName evidence="3">Uncharacterized protein</fullName>
    </submittedName>
</protein>